<dbReference type="Proteomes" id="UP000504637">
    <property type="component" value="Unplaced"/>
</dbReference>
<dbReference type="InterPro" id="IPR001533">
    <property type="entry name" value="Pterin_deHydtase"/>
</dbReference>
<accession>A0A6J3M832</accession>
<keyword evidence="4" id="KW-0456">Lyase</keyword>
<organism evidence="7">
    <name type="scientific">Dissoconium aciculare CBS 342.82</name>
    <dbReference type="NCBI Taxonomy" id="1314786"/>
    <lineage>
        <taxon>Eukaryota</taxon>
        <taxon>Fungi</taxon>
        <taxon>Dikarya</taxon>
        <taxon>Ascomycota</taxon>
        <taxon>Pezizomycotina</taxon>
        <taxon>Dothideomycetes</taxon>
        <taxon>Dothideomycetidae</taxon>
        <taxon>Mycosphaerellales</taxon>
        <taxon>Dissoconiaceae</taxon>
        <taxon>Dissoconium</taxon>
    </lineage>
</organism>
<comment type="catalytic activity">
    <reaction evidence="1">
        <text>(4aS,6R)-4a-hydroxy-L-erythro-5,6,7,8-tetrahydrobiopterin = (6R)-L-erythro-6,7-dihydrobiopterin + H2O</text>
        <dbReference type="Rhea" id="RHEA:11920"/>
        <dbReference type="ChEBI" id="CHEBI:15377"/>
        <dbReference type="ChEBI" id="CHEBI:15642"/>
        <dbReference type="ChEBI" id="CHEBI:43120"/>
        <dbReference type="EC" id="4.2.1.96"/>
    </reaction>
</comment>
<dbReference type="GO" id="GO:0008124">
    <property type="term" value="F:4-alpha-hydroxytetrahydrobiopterin dehydratase activity"/>
    <property type="evidence" value="ECO:0007669"/>
    <property type="project" value="UniProtKB-EC"/>
</dbReference>
<dbReference type="Pfam" id="PF01329">
    <property type="entry name" value="Pterin_4a"/>
    <property type="match status" value="1"/>
</dbReference>
<sequence length="156" mass="17574">MAGRRLLLQFERRVVVVGGIIAPGRALHCTTTRSMNRTTEIRVSPGEADASAIIAQATELIEKRGWTLSLDGKGLERDFRFPTFVKTWKFMDAVVVDIKAQRHHPEWSNVYNKVHIRWTTHRPEGLSSKDIGLAKICDEKAAEFGEIPSTDSEQES</sequence>
<reference evidence="7" key="1">
    <citation type="submission" date="2020-01" db="EMBL/GenBank/DDBJ databases">
        <authorList>
            <consortium name="DOE Joint Genome Institute"/>
            <person name="Haridas S."/>
            <person name="Albert R."/>
            <person name="Binder M."/>
            <person name="Bloem J."/>
            <person name="Labutti K."/>
            <person name="Salamov A."/>
            <person name="Andreopoulos B."/>
            <person name="Baker S.E."/>
            <person name="Barry K."/>
            <person name="Bills G."/>
            <person name="Bluhm B.H."/>
            <person name="Cannon C."/>
            <person name="Castanera R."/>
            <person name="Culley D.E."/>
            <person name="Daum C."/>
            <person name="Ezra D."/>
            <person name="Gonzalez J.B."/>
            <person name="Henrissat B."/>
            <person name="Kuo A."/>
            <person name="Liang C."/>
            <person name="Lipzen A."/>
            <person name="Lutzoni F."/>
            <person name="Magnuson J."/>
            <person name="Mondo S."/>
            <person name="Nolan M."/>
            <person name="Ohm R."/>
            <person name="Pangilinan J."/>
            <person name="Park H.-J."/>
            <person name="Ramirez L."/>
            <person name="Alfaro M."/>
            <person name="Sun H."/>
            <person name="Tritt A."/>
            <person name="Yoshinaga Y."/>
            <person name="Zwiers L.-H."/>
            <person name="Turgeon B.G."/>
            <person name="Goodwin S.B."/>
            <person name="Spatafora J.W."/>
            <person name="Crous P.W."/>
            <person name="Grigoriev I.V."/>
        </authorList>
    </citation>
    <scope>NUCLEOTIDE SEQUENCE</scope>
    <source>
        <strain evidence="7">CBS 342.82</strain>
    </source>
</reference>
<reference evidence="7" key="3">
    <citation type="submission" date="2025-08" db="UniProtKB">
        <authorList>
            <consortium name="RefSeq"/>
        </authorList>
    </citation>
    <scope>IDENTIFICATION</scope>
    <source>
        <strain evidence="7">CBS 342.82</strain>
    </source>
</reference>
<keyword evidence="6" id="KW-1185">Reference proteome</keyword>
<evidence type="ECO:0000256" key="3">
    <source>
        <dbReference type="ARBA" id="ARBA00013252"/>
    </source>
</evidence>
<comment type="similarity">
    <text evidence="2">Belongs to the pterin-4-alpha-carbinolamine dehydratase family.</text>
</comment>
<evidence type="ECO:0000256" key="5">
    <source>
        <dbReference type="ARBA" id="ARBA00030497"/>
    </source>
</evidence>
<dbReference type="PANTHER" id="PTHR12599">
    <property type="entry name" value="PTERIN-4-ALPHA-CARBINOLAMINE DEHYDRATASE"/>
    <property type="match status" value="1"/>
</dbReference>
<dbReference type="AlphaFoldDB" id="A0A6J3M832"/>
<evidence type="ECO:0000313" key="7">
    <source>
        <dbReference type="RefSeq" id="XP_033461064.1"/>
    </source>
</evidence>
<proteinExistence type="inferred from homology"/>
<dbReference type="PANTHER" id="PTHR12599:SF0">
    <property type="entry name" value="PTERIN-4-ALPHA-CARBINOLAMINE DEHYDRATASE"/>
    <property type="match status" value="1"/>
</dbReference>
<dbReference type="RefSeq" id="XP_033461064.1">
    <property type="nucleotide sequence ID" value="XM_033604400.1"/>
</dbReference>
<gene>
    <name evidence="7" type="ORF">K489DRAFT_378408</name>
</gene>
<reference evidence="7" key="2">
    <citation type="submission" date="2020-04" db="EMBL/GenBank/DDBJ databases">
        <authorList>
            <consortium name="NCBI Genome Project"/>
        </authorList>
    </citation>
    <scope>NUCLEOTIDE SEQUENCE</scope>
    <source>
        <strain evidence="7">CBS 342.82</strain>
    </source>
</reference>
<evidence type="ECO:0000256" key="4">
    <source>
        <dbReference type="ARBA" id="ARBA00023239"/>
    </source>
</evidence>
<dbReference type="GO" id="GO:0006729">
    <property type="term" value="P:tetrahydrobiopterin biosynthetic process"/>
    <property type="evidence" value="ECO:0007669"/>
    <property type="project" value="InterPro"/>
</dbReference>
<dbReference type="EC" id="4.2.1.96" evidence="3"/>
<evidence type="ECO:0000256" key="2">
    <source>
        <dbReference type="ARBA" id="ARBA00006472"/>
    </source>
</evidence>
<evidence type="ECO:0000313" key="6">
    <source>
        <dbReference type="Proteomes" id="UP000504637"/>
    </source>
</evidence>
<protein>
    <recommendedName>
        <fullName evidence="3">4a-hydroxytetrahydrobiopterin dehydratase</fullName>
        <ecNumber evidence="3">4.2.1.96</ecNumber>
    </recommendedName>
    <alternativeName>
        <fullName evidence="5">4-alpha-hydroxy-tetrahydropterin dehydratase</fullName>
    </alternativeName>
</protein>
<name>A0A6J3M832_9PEZI</name>
<evidence type="ECO:0000256" key="1">
    <source>
        <dbReference type="ARBA" id="ARBA00001554"/>
    </source>
</evidence>
<dbReference type="SUPFAM" id="SSF55248">
    <property type="entry name" value="PCD-like"/>
    <property type="match status" value="1"/>
</dbReference>
<dbReference type="InterPro" id="IPR036428">
    <property type="entry name" value="PCD_sf"/>
</dbReference>
<dbReference type="OrthoDB" id="277398at2759"/>
<dbReference type="Gene3D" id="3.30.1360.20">
    <property type="entry name" value="Transcriptional coactivator/pterin dehydratase"/>
    <property type="match status" value="1"/>
</dbReference>
<dbReference type="GeneID" id="54362200"/>
<dbReference type="CDD" id="cd00488">
    <property type="entry name" value="PCD_DCoH"/>
    <property type="match status" value="1"/>
</dbReference>